<name>A0ABU3Q9N7_9SPHN</name>
<proteinExistence type="predicted"/>
<protein>
    <submittedName>
        <fullName evidence="4">FecR domain-containing protein</fullName>
    </submittedName>
</protein>
<accession>A0ABU3Q9N7</accession>
<dbReference type="PANTHER" id="PTHR30273:SF2">
    <property type="entry name" value="PROTEIN FECR"/>
    <property type="match status" value="1"/>
</dbReference>
<dbReference type="Gene3D" id="2.60.120.1440">
    <property type="match status" value="1"/>
</dbReference>
<dbReference type="EMBL" id="JAVUPU010000007">
    <property type="protein sequence ID" value="MDT9600116.1"/>
    <property type="molecule type" value="Genomic_DNA"/>
</dbReference>
<organism evidence="4 5">
    <name type="scientific">Sphingosinicella rhizophila</name>
    <dbReference type="NCBI Taxonomy" id="3050082"/>
    <lineage>
        <taxon>Bacteria</taxon>
        <taxon>Pseudomonadati</taxon>
        <taxon>Pseudomonadota</taxon>
        <taxon>Alphaproteobacteria</taxon>
        <taxon>Sphingomonadales</taxon>
        <taxon>Sphingosinicellaceae</taxon>
        <taxon>Sphingosinicella</taxon>
    </lineage>
</organism>
<feature type="domain" description="FecR N-terminal" evidence="3">
    <location>
        <begin position="7"/>
        <end position="48"/>
    </location>
</feature>
<gene>
    <name evidence="4" type="ORF">RQX22_14240</name>
</gene>
<evidence type="ECO:0000313" key="5">
    <source>
        <dbReference type="Proteomes" id="UP001259572"/>
    </source>
</evidence>
<keyword evidence="1" id="KW-1133">Transmembrane helix</keyword>
<dbReference type="Pfam" id="PF04773">
    <property type="entry name" value="FecR"/>
    <property type="match status" value="1"/>
</dbReference>
<feature type="transmembrane region" description="Helical" evidence="1">
    <location>
        <begin position="90"/>
        <end position="109"/>
    </location>
</feature>
<dbReference type="InterPro" id="IPR012373">
    <property type="entry name" value="Ferrdict_sens_TM"/>
</dbReference>
<dbReference type="Pfam" id="PF16220">
    <property type="entry name" value="DUF4880"/>
    <property type="match status" value="1"/>
</dbReference>
<keyword evidence="5" id="KW-1185">Reference proteome</keyword>
<dbReference type="PANTHER" id="PTHR30273">
    <property type="entry name" value="PERIPLASMIC SIGNAL SENSOR AND SIGMA FACTOR ACTIVATOR FECR-RELATED"/>
    <property type="match status" value="1"/>
</dbReference>
<evidence type="ECO:0000256" key="1">
    <source>
        <dbReference type="SAM" id="Phobius"/>
    </source>
</evidence>
<dbReference type="RefSeq" id="WP_315727215.1">
    <property type="nucleotide sequence ID" value="NZ_JAVUPU010000007.1"/>
</dbReference>
<dbReference type="InterPro" id="IPR032623">
    <property type="entry name" value="FecR_N"/>
</dbReference>
<keyword evidence="1" id="KW-0812">Transmembrane</keyword>
<comment type="caution">
    <text evidence="4">The sequence shown here is derived from an EMBL/GenBank/DDBJ whole genome shotgun (WGS) entry which is preliminary data.</text>
</comment>
<reference evidence="4 5" key="1">
    <citation type="submission" date="2023-05" db="EMBL/GenBank/DDBJ databases">
        <authorList>
            <person name="Guo Y."/>
        </authorList>
    </citation>
    <scope>NUCLEOTIDE SEQUENCE [LARGE SCALE GENOMIC DNA]</scope>
    <source>
        <strain evidence="4 5">GR2756</strain>
    </source>
</reference>
<dbReference type="InterPro" id="IPR006860">
    <property type="entry name" value="FecR"/>
</dbReference>
<keyword evidence="1" id="KW-0472">Membrane</keyword>
<dbReference type="PIRSF" id="PIRSF018266">
    <property type="entry name" value="FecR"/>
    <property type="match status" value="1"/>
</dbReference>
<evidence type="ECO:0000259" key="3">
    <source>
        <dbReference type="Pfam" id="PF16220"/>
    </source>
</evidence>
<dbReference type="Proteomes" id="UP001259572">
    <property type="component" value="Unassembled WGS sequence"/>
</dbReference>
<feature type="domain" description="FecR protein" evidence="2">
    <location>
        <begin position="115"/>
        <end position="207"/>
    </location>
</feature>
<sequence length="327" mass="34888">MSGTTDDEARLWAVRLEAGGMSGDDEAALDQWLAGDDRRQGALLRAQAILSYFERGRALAGGRPAADAPAPVAVVGQETAKDGRLSRRQLLAASLVGGLTMAGGTGLWLSERRPRIETAVGEVRRVALADGSVATVNTASRLVVDMGKESRKIRLDEGEAWFKVAHDPARPFLVEAGEVRVRAVGTAFSVLRDGEGADVLVTEGIVETWLVGREAESRRIDAGTAARVSLASAEIETEAAAPRIERALAWRQGEIAFDGQTLGEAVAQFNRYNQTKLLVSDPKLGREPVVGYFSATDPIAFARAFSPLVGAEVKVAGDTIRIEKNVK</sequence>
<evidence type="ECO:0000313" key="4">
    <source>
        <dbReference type="EMBL" id="MDT9600116.1"/>
    </source>
</evidence>
<evidence type="ECO:0000259" key="2">
    <source>
        <dbReference type="Pfam" id="PF04773"/>
    </source>
</evidence>